<dbReference type="Proteomes" id="UP000599179">
    <property type="component" value="Unassembled WGS sequence"/>
</dbReference>
<keyword evidence="1" id="KW-0732">Signal</keyword>
<feature type="signal peptide" evidence="1">
    <location>
        <begin position="1"/>
        <end position="19"/>
    </location>
</feature>
<proteinExistence type="predicted"/>
<keyword evidence="3" id="KW-1185">Reference proteome</keyword>
<evidence type="ECO:0000313" key="2">
    <source>
        <dbReference type="EMBL" id="GGE44933.1"/>
    </source>
</evidence>
<organism evidence="2 3">
    <name type="scientific">Psychroflexus planctonicus</name>
    <dbReference type="NCBI Taxonomy" id="1526575"/>
    <lineage>
        <taxon>Bacteria</taxon>
        <taxon>Pseudomonadati</taxon>
        <taxon>Bacteroidota</taxon>
        <taxon>Flavobacteriia</taxon>
        <taxon>Flavobacteriales</taxon>
        <taxon>Flavobacteriaceae</taxon>
        <taxon>Psychroflexus</taxon>
    </lineage>
</organism>
<sequence length="81" mass="9434">MKKFSLSIFFLLFANICFADQLAYITLSQAKEAQAYLITTDYIIIWCACCENDVAEMITTDNVYYKKVNYKDFYQVVVEGK</sequence>
<feature type="chain" id="PRO_5045512822" evidence="1">
    <location>
        <begin position="20"/>
        <end position="81"/>
    </location>
</feature>
<name>A0ABQ1SKW3_9FLAO</name>
<gene>
    <name evidence="2" type="ORF">GCM10010832_26110</name>
</gene>
<reference evidence="3" key="1">
    <citation type="journal article" date="2019" name="Int. J. Syst. Evol. Microbiol.">
        <title>The Global Catalogue of Microorganisms (GCM) 10K type strain sequencing project: providing services to taxonomists for standard genome sequencing and annotation.</title>
        <authorList>
            <consortium name="The Broad Institute Genomics Platform"/>
            <consortium name="The Broad Institute Genome Sequencing Center for Infectious Disease"/>
            <person name="Wu L."/>
            <person name="Ma J."/>
        </authorList>
    </citation>
    <scope>NUCLEOTIDE SEQUENCE [LARGE SCALE GENOMIC DNA]</scope>
    <source>
        <strain evidence="3">CGMCC 1.12931</strain>
    </source>
</reference>
<evidence type="ECO:0000256" key="1">
    <source>
        <dbReference type="SAM" id="SignalP"/>
    </source>
</evidence>
<accession>A0ABQ1SKW3</accession>
<evidence type="ECO:0000313" key="3">
    <source>
        <dbReference type="Proteomes" id="UP000599179"/>
    </source>
</evidence>
<dbReference type="EMBL" id="BMGM01000015">
    <property type="protein sequence ID" value="GGE44933.1"/>
    <property type="molecule type" value="Genomic_DNA"/>
</dbReference>
<comment type="caution">
    <text evidence="2">The sequence shown here is derived from an EMBL/GenBank/DDBJ whole genome shotgun (WGS) entry which is preliminary data.</text>
</comment>
<protein>
    <submittedName>
        <fullName evidence="2">Uncharacterized protein</fullName>
    </submittedName>
</protein>
<dbReference type="RefSeq" id="WP_188459602.1">
    <property type="nucleotide sequence ID" value="NZ_BMGM01000015.1"/>
</dbReference>